<proteinExistence type="predicted"/>
<sequence>MALLLTSAFAAVMVGILAVTRLFSTRVAAAPTALYGALAVTALLLLDVDEVPGGNIAGTLLVLTAFSAAHVVLSLRRERRRYAAGARQRQEIAG</sequence>
<reference evidence="2 3" key="1">
    <citation type="submission" date="2020-08" db="EMBL/GenBank/DDBJ databases">
        <title>A Genomic Blueprint of the Chicken Gut Microbiome.</title>
        <authorList>
            <person name="Gilroy R."/>
            <person name="Ravi A."/>
            <person name="Getino M."/>
            <person name="Pursley I."/>
            <person name="Horton D.L."/>
            <person name="Alikhan N.-F."/>
            <person name="Baker D."/>
            <person name="Gharbi K."/>
            <person name="Hall N."/>
            <person name="Watson M."/>
            <person name="Adriaenssens E.M."/>
            <person name="Foster-Nyarko E."/>
            <person name="Jarju S."/>
            <person name="Secka A."/>
            <person name="Antonio M."/>
            <person name="Oren A."/>
            <person name="Chaudhuri R."/>
            <person name="La Ragione R.M."/>
            <person name="Hildebrand F."/>
            <person name="Pallen M.J."/>
        </authorList>
    </citation>
    <scope>NUCLEOTIDE SEQUENCE [LARGE SCALE GENOMIC DNA]</scope>
    <source>
        <strain evidence="2 3">Sa1BUA1</strain>
    </source>
</reference>
<evidence type="ECO:0008006" key="4">
    <source>
        <dbReference type="Google" id="ProtNLM"/>
    </source>
</evidence>
<name>A0ABR8Z482_9MICO</name>
<gene>
    <name evidence="2" type="ORF">H9624_12505</name>
</gene>
<dbReference type="Proteomes" id="UP000661894">
    <property type="component" value="Unassembled WGS sequence"/>
</dbReference>
<keyword evidence="1" id="KW-0812">Transmembrane</keyword>
<keyword evidence="3" id="KW-1185">Reference proteome</keyword>
<organism evidence="2 3">
    <name type="scientific">Oceanitalea stevensii</name>
    <dbReference type="NCBI Taxonomy" id="2763072"/>
    <lineage>
        <taxon>Bacteria</taxon>
        <taxon>Bacillati</taxon>
        <taxon>Actinomycetota</taxon>
        <taxon>Actinomycetes</taxon>
        <taxon>Micrococcales</taxon>
        <taxon>Bogoriellaceae</taxon>
        <taxon>Georgenia</taxon>
    </lineage>
</organism>
<dbReference type="RefSeq" id="WP_251840241.1">
    <property type="nucleotide sequence ID" value="NZ_JACSPO010000008.1"/>
</dbReference>
<evidence type="ECO:0000256" key="1">
    <source>
        <dbReference type="SAM" id="Phobius"/>
    </source>
</evidence>
<keyword evidence="1" id="KW-0472">Membrane</keyword>
<evidence type="ECO:0000313" key="3">
    <source>
        <dbReference type="Proteomes" id="UP000661894"/>
    </source>
</evidence>
<accession>A0ABR8Z482</accession>
<feature type="transmembrane region" description="Helical" evidence="1">
    <location>
        <begin position="53"/>
        <end position="73"/>
    </location>
</feature>
<keyword evidence="1" id="KW-1133">Transmembrane helix</keyword>
<comment type="caution">
    <text evidence="2">The sequence shown here is derived from an EMBL/GenBank/DDBJ whole genome shotgun (WGS) entry which is preliminary data.</text>
</comment>
<dbReference type="EMBL" id="JACSPO010000008">
    <property type="protein sequence ID" value="MBD8063138.1"/>
    <property type="molecule type" value="Genomic_DNA"/>
</dbReference>
<protein>
    <recommendedName>
        <fullName evidence="4">MrpA C-terminal/MbhD domain-containing protein</fullName>
    </recommendedName>
</protein>
<evidence type="ECO:0000313" key="2">
    <source>
        <dbReference type="EMBL" id="MBD8063138.1"/>
    </source>
</evidence>